<evidence type="ECO:0000313" key="8">
    <source>
        <dbReference type="Proteomes" id="UP000046395"/>
    </source>
</evidence>
<reference evidence="9" key="1">
    <citation type="submission" date="2019-12" db="UniProtKB">
        <authorList>
            <consortium name="WormBaseParasite"/>
        </authorList>
    </citation>
    <scope>IDENTIFICATION</scope>
</reference>
<evidence type="ECO:0000313" key="9">
    <source>
        <dbReference type="WBParaSite" id="TMUE_2000008805.1"/>
    </source>
</evidence>
<comment type="catalytic activity">
    <reaction evidence="4 7">
        <text>(6S)-5-formyl-5,6,7,8-tetrahydrofolate + ATP = (6R)-5,10-methenyltetrahydrofolate + ADP + phosphate</text>
        <dbReference type="Rhea" id="RHEA:10488"/>
        <dbReference type="ChEBI" id="CHEBI:30616"/>
        <dbReference type="ChEBI" id="CHEBI:43474"/>
        <dbReference type="ChEBI" id="CHEBI:57455"/>
        <dbReference type="ChEBI" id="CHEBI:57457"/>
        <dbReference type="ChEBI" id="CHEBI:456216"/>
        <dbReference type="EC" id="6.3.3.2"/>
    </reaction>
</comment>
<comment type="cofactor">
    <cofactor evidence="7">
        <name>Mg(2+)</name>
        <dbReference type="ChEBI" id="CHEBI:18420"/>
    </cofactor>
</comment>
<keyword evidence="7" id="KW-0479">Metal-binding</keyword>
<keyword evidence="7" id="KW-0460">Magnesium</keyword>
<evidence type="ECO:0000256" key="4">
    <source>
        <dbReference type="ARBA" id="ARBA00036539"/>
    </source>
</evidence>
<keyword evidence="3 6" id="KW-0067">ATP-binding</keyword>
<dbReference type="PANTHER" id="PTHR23407:SF1">
    <property type="entry name" value="5-FORMYLTETRAHYDROFOLATE CYCLO-LIGASE"/>
    <property type="match status" value="1"/>
</dbReference>
<evidence type="ECO:0000256" key="5">
    <source>
        <dbReference type="ARBA" id="ARBA00038966"/>
    </source>
</evidence>
<dbReference type="GO" id="GO:0009396">
    <property type="term" value="P:folic acid-containing compound biosynthetic process"/>
    <property type="evidence" value="ECO:0007669"/>
    <property type="project" value="TreeGrafter"/>
</dbReference>
<feature type="binding site" evidence="6">
    <location>
        <begin position="147"/>
        <end position="155"/>
    </location>
    <ligand>
        <name>ATP</name>
        <dbReference type="ChEBI" id="CHEBI:30616"/>
    </ligand>
</feature>
<sequence length="200" mass="22653">MESMIAQTSAAKQALRQKVIASLHKANFSDLQEQSRIVCSKLKTHPAYLASTRICVYLSTPVEVDTWAIVKDIFNRGKSCFVPLFEKHCNWMDMVRVNSVQEVMELPEVFWKIRQPASAVGREASLSSAGMDLVIAPGVAFTSGGQRLGHGKGYYDRYFERHYHKFGRRPLSIGLAFREQLLESLPVTEYDHKLDFVISP</sequence>
<dbReference type="AlphaFoldDB" id="A0A5S6QNK8"/>
<dbReference type="InterPro" id="IPR037171">
    <property type="entry name" value="NagB/RpiA_transferase-like"/>
</dbReference>
<feature type="binding site" evidence="6">
    <location>
        <begin position="12"/>
        <end position="16"/>
    </location>
    <ligand>
        <name>ATP</name>
        <dbReference type="ChEBI" id="CHEBI:30616"/>
    </ligand>
</feature>
<dbReference type="EC" id="6.3.3.2" evidence="5 7"/>
<dbReference type="InterPro" id="IPR024185">
    <property type="entry name" value="FTHF_cligase-like_sf"/>
</dbReference>
<dbReference type="GO" id="GO:0030272">
    <property type="term" value="F:5-formyltetrahydrofolate cyclo-ligase activity"/>
    <property type="evidence" value="ECO:0007669"/>
    <property type="project" value="UniProtKB-EC"/>
</dbReference>
<accession>A0A5S6QNK8</accession>
<keyword evidence="2 6" id="KW-0547">Nucleotide-binding</keyword>
<dbReference type="GO" id="GO:0005739">
    <property type="term" value="C:mitochondrion"/>
    <property type="evidence" value="ECO:0007669"/>
    <property type="project" value="TreeGrafter"/>
</dbReference>
<keyword evidence="8" id="KW-1185">Reference proteome</keyword>
<dbReference type="GO" id="GO:0035999">
    <property type="term" value="P:tetrahydrofolate interconversion"/>
    <property type="evidence" value="ECO:0007669"/>
    <property type="project" value="TreeGrafter"/>
</dbReference>
<name>A0A5S6QNK8_TRIMR</name>
<dbReference type="InterPro" id="IPR002698">
    <property type="entry name" value="FTHF_cligase"/>
</dbReference>
<proteinExistence type="inferred from homology"/>
<dbReference type="Pfam" id="PF01812">
    <property type="entry name" value="5-FTHF_cyc-lig"/>
    <property type="match status" value="1"/>
</dbReference>
<feature type="binding site" evidence="6">
    <location>
        <position position="63"/>
    </location>
    <ligand>
        <name>substrate</name>
    </ligand>
</feature>
<dbReference type="Gene3D" id="3.40.50.10420">
    <property type="entry name" value="NagB/RpiA/CoA transferase-like"/>
    <property type="match status" value="1"/>
</dbReference>
<feature type="binding site" evidence="6">
    <location>
        <position position="58"/>
    </location>
    <ligand>
        <name>substrate</name>
    </ligand>
</feature>
<dbReference type="PANTHER" id="PTHR23407">
    <property type="entry name" value="ATPASE INHIBITOR/5-FORMYLTETRAHYDROFOLATE CYCLO-LIGASE"/>
    <property type="match status" value="1"/>
</dbReference>
<protein>
    <recommendedName>
        <fullName evidence="5 7">5-formyltetrahydrofolate cyclo-ligase</fullName>
        <ecNumber evidence="5 7">6.3.3.2</ecNumber>
    </recommendedName>
</protein>
<organism evidence="8 9">
    <name type="scientific">Trichuris muris</name>
    <name type="common">Mouse whipworm</name>
    <dbReference type="NCBI Taxonomy" id="70415"/>
    <lineage>
        <taxon>Eukaryota</taxon>
        <taxon>Metazoa</taxon>
        <taxon>Ecdysozoa</taxon>
        <taxon>Nematoda</taxon>
        <taxon>Enoplea</taxon>
        <taxon>Dorylaimia</taxon>
        <taxon>Trichinellida</taxon>
        <taxon>Trichuridae</taxon>
        <taxon>Trichuris</taxon>
    </lineage>
</organism>
<evidence type="ECO:0000256" key="6">
    <source>
        <dbReference type="PIRSR" id="PIRSR006806-1"/>
    </source>
</evidence>
<dbReference type="GO" id="GO:0046872">
    <property type="term" value="F:metal ion binding"/>
    <property type="evidence" value="ECO:0007669"/>
    <property type="project" value="UniProtKB-KW"/>
</dbReference>
<evidence type="ECO:0000256" key="2">
    <source>
        <dbReference type="ARBA" id="ARBA00022741"/>
    </source>
</evidence>
<evidence type="ECO:0000256" key="7">
    <source>
        <dbReference type="RuleBase" id="RU361279"/>
    </source>
</evidence>
<dbReference type="NCBIfam" id="TIGR02727">
    <property type="entry name" value="MTHFS_bact"/>
    <property type="match status" value="1"/>
</dbReference>
<dbReference type="SUPFAM" id="SSF100950">
    <property type="entry name" value="NagB/RpiA/CoA transferase-like"/>
    <property type="match status" value="1"/>
</dbReference>
<dbReference type="WBParaSite" id="TMUE_2000008805.1">
    <property type="protein sequence ID" value="TMUE_2000008805.1"/>
    <property type="gene ID" value="WBGene00291858"/>
</dbReference>
<comment type="similarity">
    <text evidence="1 7">Belongs to the 5-formyltetrahydrofolate cyclo-ligase family.</text>
</comment>
<dbReference type="GO" id="GO:0005524">
    <property type="term" value="F:ATP binding"/>
    <property type="evidence" value="ECO:0007669"/>
    <property type="project" value="UniProtKB-KW"/>
</dbReference>
<evidence type="ECO:0000256" key="3">
    <source>
        <dbReference type="ARBA" id="ARBA00022840"/>
    </source>
</evidence>
<dbReference type="PIRSF" id="PIRSF006806">
    <property type="entry name" value="FTHF_cligase"/>
    <property type="match status" value="1"/>
</dbReference>
<dbReference type="Proteomes" id="UP000046395">
    <property type="component" value="Unassembled WGS sequence"/>
</dbReference>
<dbReference type="FunFam" id="3.40.50.10420:FF:000007">
    <property type="entry name" value="5-formyltetrahydrofolate cyclo-ligase"/>
    <property type="match status" value="1"/>
</dbReference>
<dbReference type="STRING" id="70415.A0A5S6QNK8"/>
<evidence type="ECO:0000256" key="1">
    <source>
        <dbReference type="ARBA" id="ARBA00010638"/>
    </source>
</evidence>